<dbReference type="AlphaFoldDB" id="A0A084J9I4"/>
<dbReference type="RefSeq" id="WP_035133956.1">
    <property type="nucleotide sequence ID" value="NZ_JBQHQR010000007.1"/>
</dbReference>
<dbReference type="Proteomes" id="UP000028542">
    <property type="component" value="Unassembled WGS sequence"/>
</dbReference>
<evidence type="ECO:0000313" key="1">
    <source>
        <dbReference type="EMBL" id="KEZ85618.1"/>
    </source>
</evidence>
<dbReference type="Gene3D" id="2.40.50.140">
    <property type="entry name" value="Nucleic acid-binding proteins"/>
    <property type="match status" value="1"/>
</dbReference>
<accession>A0A084J9I4</accession>
<dbReference type="EMBL" id="SVCM01000169">
    <property type="protein sequence ID" value="MBE6061421.1"/>
    <property type="molecule type" value="Genomic_DNA"/>
</dbReference>
<dbReference type="EMBL" id="JPMD01000032">
    <property type="protein sequence ID" value="KEZ85618.1"/>
    <property type="molecule type" value="Genomic_DNA"/>
</dbReference>
<evidence type="ECO:0000313" key="2">
    <source>
        <dbReference type="EMBL" id="MBE6061421.1"/>
    </source>
</evidence>
<gene>
    <name evidence="2" type="ORF">E7215_14795</name>
    <name evidence="1" type="ORF">IO99_13130</name>
</gene>
<reference evidence="2" key="2">
    <citation type="submission" date="2019-04" db="EMBL/GenBank/DDBJ databases">
        <title>Evolution of Biomass-Degrading Anaerobic Consortia Revealed by Metagenomics.</title>
        <authorList>
            <person name="Peng X."/>
        </authorList>
    </citation>
    <scope>NUCLEOTIDE SEQUENCE</scope>
    <source>
        <strain evidence="2">SIG254</strain>
    </source>
</reference>
<comment type="caution">
    <text evidence="1">The sequence shown here is derived from an EMBL/GenBank/DDBJ whole genome shotgun (WGS) entry which is preliminary data.</text>
</comment>
<evidence type="ECO:0000313" key="3">
    <source>
        <dbReference type="Proteomes" id="UP000028542"/>
    </source>
</evidence>
<protein>
    <submittedName>
        <fullName evidence="2">DUF2815 family protein</fullName>
    </submittedName>
</protein>
<dbReference type="Pfam" id="PF10991">
    <property type="entry name" value="Enc34_ssDNA-bd"/>
    <property type="match status" value="1"/>
</dbReference>
<keyword evidence="3" id="KW-1185">Reference proteome</keyword>
<dbReference type="STRING" id="318464.IO99_13130"/>
<name>A0A084J9I4_9CLOT</name>
<proteinExistence type="predicted"/>
<organism evidence="1 3">
    <name type="scientific">Clostridium sulfidigenes</name>
    <dbReference type="NCBI Taxonomy" id="318464"/>
    <lineage>
        <taxon>Bacteria</taxon>
        <taxon>Bacillati</taxon>
        <taxon>Bacillota</taxon>
        <taxon>Clostridia</taxon>
        <taxon>Eubacteriales</taxon>
        <taxon>Clostridiaceae</taxon>
        <taxon>Clostridium</taxon>
    </lineage>
</organism>
<reference evidence="1 3" key="1">
    <citation type="submission" date="2014-07" db="EMBL/GenBank/DDBJ databases">
        <title>Draft genome of Clostridium sulfidigenes 113A isolated from sediments associated with methane hydrate from Krishna Godavari basin.</title>
        <authorList>
            <person name="Honkalas V.S."/>
            <person name="Dabir A.P."/>
            <person name="Arora P."/>
            <person name="Dhakephalkar P.K."/>
        </authorList>
    </citation>
    <scope>NUCLEOTIDE SEQUENCE [LARGE SCALE GENOMIC DNA]</scope>
    <source>
        <strain evidence="1 3">113A</strain>
    </source>
</reference>
<dbReference type="InterPro" id="IPR022595">
    <property type="entry name" value="Enc34_ssDNA-bd"/>
</dbReference>
<dbReference type="InterPro" id="IPR012340">
    <property type="entry name" value="NA-bd_OB-fold"/>
</dbReference>
<dbReference type="Proteomes" id="UP000768462">
    <property type="component" value="Unassembled WGS sequence"/>
</dbReference>
<dbReference type="SUPFAM" id="SSF50249">
    <property type="entry name" value="Nucleic acid-binding proteins"/>
    <property type="match status" value="1"/>
</dbReference>
<dbReference type="eggNOG" id="ENOG502Z8YX">
    <property type="taxonomic scope" value="Bacteria"/>
</dbReference>
<sequence>MSVKVNTKVITGKVRLCYTNLFEPRIMDLNQEPRYSVCILIPKSDKKTLEAIIKGVEGAKLSGAALWGGKIPMDLKLPLRDGDEERGEHEEFTNHYFINAISKERPGVVDRSLRDILEPGVVYSGCYGRVSINFYAFNQGGNKGVGCGLQNVQKLEDGEFLSGRSRAQDDFDMVGDDDNESW</sequence>